<keyword evidence="2" id="KW-1185">Reference proteome</keyword>
<gene>
    <name evidence="1" type="ordered locus">Tbis_0082</name>
</gene>
<dbReference type="STRING" id="469371.Tbis_0082"/>
<accession>D6Y283</accession>
<dbReference type="HOGENOM" id="CLU_2977779_0_0_11"/>
<sequence length="58" mass="6775">MRIHIEGTNAEIAYTLSKIRTILPVGRISPITPIRRRPHTWRVIVDTAPQRAECRWAR</sequence>
<protein>
    <submittedName>
        <fullName evidence="1">Uncharacterized protein</fullName>
    </submittedName>
</protein>
<dbReference type="Proteomes" id="UP000006640">
    <property type="component" value="Chromosome"/>
</dbReference>
<evidence type="ECO:0000313" key="1">
    <source>
        <dbReference type="EMBL" id="ADG86818.1"/>
    </source>
</evidence>
<proteinExistence type="predicted"/>
<dbReference type="KEGG" id="tbi:Tbis_0082"/>
<reference evidence="1 2" key="1">
    <citation type="submission" date="2010-01" db="EMBL/GenBank/DDBJ databases">
        <title>The complete genome of Thermobispora bispora DSM 43833.</title>
        <authorList>
            <consortium name="US DOE Joint Genome Institute (JGI-PGF)"/>
            <person name="Lucas S."/>
            <person name="Copeland A."/>
            <person name="Lapidus A."/>
            <person name="Glavina del Rio T."/>
            <person name="Dalin E."/>
            <person name="Tice H."/>
            <person name="Bruce D."/>
            <person name="Goodwin L."/>
            <person name="Pitluck S."/>
            <person name="Kyrpides N."/>
            <person name="Mavromatis K."/>
            <person name="Ivanova N."/>
            <person name="Mikhailova N."/>
            <person name="Chertkov O."/>
            <person name="Brettin T."/>
            <person name="Detter J.C."/>
            <person name="Han C."/>
            <person name="Larimer F."/>
            <person name="Land M."/>
            <person name="Hauser L."/>
            <person name="Markowitz V."/>
            <person name="Cheng J.-F."/>
            <person name="Hugenholtz P."/>
            <person name="Woyke T."/>
            <person name="Wu D."/>
            <person name="Jando M."/>
            <person name="Schneider S."/>
            <person name="Klenk H.-P."/>
            <person name="Eisen J.A."/>
        </authorList>
    </citation>
    <scope>NUCLEOTIDE SEQUENCE [LARGE SCALE GENOMIC DNA]</scope>
    <source>
        <strain evidence="2">ATCC 19993 / DSM 43833 / CBS 139.67 / JCM 10125 / KCTC 9307 / NBRC 14880 / R51</strain>
    </source>
</reference>
<dbReference type="AlphaFoldDB" id="D6Y283"/>
<organism evidence="1 2">
    <name type="scientific">Thermobispora bispora (strain ATCC 19993 / DSM 43833 / CBS 139.67 / JCM 10125 / KCTC 9307 / NBRC 14880 / R51)</name>
    <dbReference type="NCBI Taxonomy" id="469371"/>
    <lineage>
        <taxon>Bacteria</taxon>
        <taxon>Bacillati</taxon>
        <taxon>Actinomycetota</taxon>
        <taxon>Actinomycetes</taxon>
        <taxon>Streptosporangiales</taxon>
        <taxon>Streptosporangiaceae</taxon>
        <taxon>Thermobispora</taxon>
    </lineage>
</organism>
<evidence type="ECO:0000313" key="2">
    <source>
        <dbReference type="Proteomes" id="UP000006640"/>
    </source>
</evidence>
<dbReference type="RefSeq" id="WP_013130351.1">
    <property type="nucleotide sequence ID" value="NC_014165.1"/>
</dbReference>
<dbReference type="EMBL" id="CP001874">
    <property type="protein sequence ID" value="ADG86818.1"/>
    <property type="molecule type" value="Genomic_DNA"/>
</dbReference>
<name>D6Y283_THEBD</name>